<dbReference type="InterPro" id="IPR036390">
    <property type="entry name" value="WH_DNA-bd_sf"/>
</dbReference>
<evidence type="ECO:0000256" key="1">
    <source>
        <dbReference type="ARBA" id="ARBA00023015"/>
    </source>
</evidence>
<comment type="caution">
    <text evidence="5">The sequence shown here is derived from an EMBL/GenBank/DDBJ whole genome shotgun (WGS) entry which is preliminary data.</text>
</comment>
<dbReference type="InterPro" id="IPR018490">
    <property type="entry name" value="cNMP-bd_dom_sf"/>
</dbReference>
<keyword evidence="3" id="KW-0804">Transcription</keyword>
<dbReference type="SUPFAM" id="SSF46785">
    <property type="entry name" value="Winged helix' DNA-binding domain"/>
    <property type="match status" value="1"/>
</dbReference>
<dbReference type="Pfam" id="PF13545">
    <property type="entry name" value="HTH_Crp_2"/>
    <property type="match status" value="1"/>
</dbReference>
<organism evidence="5 6">
    <name type="scientific">Bradyrhizobium retamae</name>
    <dbReference type="NCBI Taxonomy" id="1300035"/>
    <lineage>
        <taxon>Bacteria</taxon>
        <taxon>Pseudomonadati</taxon>
        <taxon>Pseudomonadota</taxon>
        <taxon>Alphaproteobacteria</taxon>
        <taxon>Hyphomicrobiales</taxon>
        <taxon>Nitrobacteraceae</taxon>
        <taxon>Bradyrhizobium</taxon>
    </lineage>
</organism>
<dbReference type="PROSITE" id="PS51063">
    <property type="entry name" value="HTH_CRP_2"/>
    <property type="match status" value="1"/>
</dbReference>
<feature type="domain" description="HTH crp-type" evidence="4">
    <location>
        <begin position="150"/>
        <end position="224"/>
    </location>
</feature>
<dbReference type="InterPro" id="IPR012318">
    <property type="entry name" value="HTH_CRP"/>
</dbReference>
<accession>A0A0R3NCB4</accession>
<dbReference type="Proteomes" id="UP000052023">
    <property type="component" value="Unassembled WGS sequence"/>
</dbReference>
<dbReference type="Gene3D" id="2.60.120.10">
    <property type="entry name" value="Jelly Rolls"/>
    <property type="match status" value="1"/>
</dbReference>
<dbReference type="InterPro" id="IPR036388">
    <property type="entry name" value="WH-like_DNA-bd_sf"/>
</dbReference>
<dbReference type="InterPro" id="IPR000595">
    <property type="entry name" value="cNMP-bd_dom"/>
</dbReference>
<sequence>MDKAAATSILLKRLRVSTNIDEEDQRAINALPIALKQVRDEESIVSTGDRPSACCLLVDGFIFRSKVVGGGKRQVIAFHQPGDIPDLQSLYIPVLDHDVTALGDCVLGFISHAPLRALVRHRPNVAEILWRDTLIDAAIFREWICNVGHRSGISRTAHVIFEIYTRLKAVQRTKDKSFQFPATQVLLGEAVGLSAVHVNRVMQELREKGLLRFERGTVTILDEAKLKDVADFDPLYLHLDPAL</sequence>
<dbReference type="EMBL" id="LLYA01000112">
    <property type="protein sequence ID" value="KRR27637.1"/>
    <property type="molecule type" value="Genomic_DNA"/>
</dbReference>
<dbReference type="CDD" id="cd00038">
    <property type="entry name" value="CAP_ED"/>
    <property type="match status" value="1"/>
</dbReference>
<evidence type="ECO:0000256" key="3">
    <source>
        <dbReference type="ARBA" id="ARBA00023163"/>
    </source>
</evidence>
<protein>
    <submittedName>
        <fullName evidence="5">Crp/Fnr family transcriptional regulator</fullName>
    </submittedName>
</protein>
<evidence type="ECO:0000259" key="4">
    <source>
        <dbReference type="PROSITE" id="PS51063"/>
    </source>
</evidence>
<evidence type="ECO:0000313" key="5">
    <source>
        <dbReference type="EMBL" id="KRR27637.1"/>
    </source>
</evidence>
<keyword evidence="6" id="KW-1185">Reference proteome</keyword>
<dbReference type="OrthoDB" id="7584044at2"/>
<keyword evidence="2" id="KW-0238">DNA-binding</keyword>
<name>A0A0R3NCB4_9BRAD</name>
<gene>
    <name evidence="5" type="ORF">CQ13_04440</name>
</gene>
<dbReference type="RefSeq" id="WP_057843484.1">
    <property type="nucleotide sequence ID" value="NZ_LLYA01000112.1"/>
</dbReference>
<dbReference type="SUPFAM" id="SSF51206">
    <property type="entry name" value="cAMP-binding domain-like"/>
    <property type="match status" value="1"/>
</dbReference>
<dbReference type="Pfam" id="PF00027">
    <property type="entry name" value="cNMP_binding"/>
    <property type="match status" value="1"/>
</dbReference>
<proteinExistence type="predicted"/>
<dbReference type="SMART" id="SM00419">
    <property type="entry name" value="HTH_CRP"/>
    <property type="match status" value="1"/>
</dbReference>
<evidence type="ECO:0000313" key="6">
    <source>
        <dbReference type="Proteomes" id="UP000052023"/>
    </source>
</evidence>
<dbReference type="InterPro" id="IPR014710">
    <property type="entry name" value="RmlC-like_jellyroll"/>
</dbReference>
<evidence type="ECO:0000256" key="2">
    <source>
        <dbReference type="ARBA" id="ARBA00023125"/>
    </source>
</evidence>
<dbReference type="GO" id="GO:0006355">
    <property type="term" value="P:regulation of DNA-templated transcription"/>
    <property type="evidence" value="ECO:0007669"/>
    <property type="project" value="InterPro"/>
</dbReference>
<dbReference type="Gene3D" id="1.10.10.10">
    <property type="entry name" value="Winged helix-like DNA-binding domain superfamily/Winged helix DNA-binding domain"/>
    <property type="match status" value="1"/>
</dbReference>
<dbReference type="GO" id="GO:0003677">
    <property type="term" value="F:DNA binding"/>
    <property type="evidence" value="ECO:0007669"/>
    <property type="project" value="UniProtKB-KW"/>
</dbReference>
<keyword evidence="1" id="KW-0805">Transcription regulation</keyword>
<reference evidence="5 6" key="1">
    <citation type="submission" date="2014-03" db="EMBL/GenBank/DDBJ databases">
        <title>Bradyrhizobium valentinum sp. nov., isolated from effective nodules of Lupinus mariae-josephae, a lupine endemic of basic-lime soils in Eastern Spain.</title>
        <authorList>
            <person name="Duran D."/>
            <person name="Rey L."/>
            <person name="Navarro A."/>
            <person name="Busquets A."/>
            <person name="Imperial J."/>
            <person name="Ruiz-Argueso T."/>
        </authorList>
    </citation>
    <scope>NUCLEOTIDE SEQUENCE [LARGE SCALE GENOMIC DNA]</scope>
    <source>
        <strain evidence="5 6">Ro19</strain>
    </source>
</reference>
<dbReference type="AlphaFoldDB" id="A0A0R3NCB4"/>